<dbReference type="OrthoDB" id="3920481at2759"/>
<evidence type="ECO:0000313" key="3">
    <source>
        <dbReference type="Proteomes" id="UP000517252"/>
    </source>
</evidence>
<proteinExistence type="predicted"/>
<dbReference type="Proteomes" id="UP000517252">
    <property type="component" value="Unassembled WGS sequence"/>
</dbReference>
<reference evidence="2 3" key="1">
    <citation type="submission" date="2020-07" db="EMBL/GenBank/DDBJ databases">
        <title>Trichoderma asperellum IC-1 whole genome shotgun sequence.</title>
        <authorList>
            <person name="Kanamasa S."/>
            <person name="Takahashi H."/>
        </authorList>
    </citation>
    <scope>NUCLEOTIDE SEQUENCE [LARGE SCALE GENOMIC DNA]</scope>
    <source>
        <strain evidence="2 3">IC-1</strain>
    </source>
</reference>
<accession>A0A6V8R9Q8</accession>
<feature type="region of interest" description="Disordered" evidence="1">
    <location>
        <begin position="100"/>
        <end position="122"/>
    </location>
</feature>
<dbReference type="AlphaFoldDB" id="A0A6V8R9Q8"/>
<protein>
    <submittedName>
        <fullName evidence="2">Uncharacterized protein</fullName>
    </submittedName>
</protein>
<gene>
    <name evidence="2" type="ORF">TASIC1_0014017000</name>
</gene>
<feature type="region of interest" description="Disordered" evidence="1">
    <location>
        <begin position="136"/>
        <end position="155"/>
    </location>
</feature>
<dbReference type="EMBL" id="BLZH01000014">
    <property type="protein sequence ID" value="GFP59748.1"/>
    <property type="molecule type" value="Genomic_DNA"/>
</dbReference>
<sequence>MDSNPRPSASVLVLRCMRCARSAETTTTDDASTAGMVRISHNLYYCQTSVYIGHLSDPAEASGSVTTIKRLSKALATPTAAAREIVCGITAELMLSLSRRTHVSRGNQPRERPNNGIRHPLRRLKQTAERVTQHLAYPSSSRPLMEGSSEGTHTHTELLPDRTLMPLLAVLSDVHLHLHYECAHAVLPEKAYEAHGPFALAGAGAVRPSLASLVYDAPAVGGALATSPADRASNWRLRHFGNAVERC</sequence>
<organism evidence="2 3">
    <name type="scientific">Trichoderma asperellum</name>
    <name type="common">Filamentous fungus</name>
    <dbReference type="NCBI Taxonomy" id="101201"/>
    <lineage>
        <taxon>Eukaryota</taxon>
        <taxon>Fungi</taxon>
        <taxon>Dikarya</taxon>
        <taxon>Ascomycota</taxon>
        <taxon>Pezizomycotina</taxon>
        <taxon>Sordariomycetes</taxon>
        <taxon>Hypocreomycetidae</taxon>
        <taxon>Hypocreales</taxon>
        <taxon>Hypocreaceae</taxon>
        <taxon>Trichoderma</taxon>
    </lineage>
</organism>
<evidence type="ECO:0000313" key="2">
    <source>
        <dbReference type="EMBL" id="GFP59748.1"/>
    </source>
</evidence>
<comment type="caution">
    <text evidence="2">The sequence shown here is derived from an EMBL/GenBank/DDBJ whole genome shotgun (WGS) entry which is preliminary data.</text>
</comment>
<evidence type="ECO:0000256" key="1">
    <source>
        <dbReference type="SAM" id="MobiDB-lite"/>
    </source>
</evidence>
<name>A0A6V8R9Q8_TRIAP</name>